<feature type="region of interest" description="Disordered" evidence="1">
    <location>
        <begin position="1"/>
        <end position="71"/>
    </location>
</feature>
<organism evidence="2 3">
    <name type="scientific">Paenibacillus pasadenensis</name>
    <dbReference type="NCBI Taxonomy" id="217090"/>
    <lineage>
        <taxon>Bacteria</taxon>
        <taxon>Bacillati</taxon>
        <taxon>Bacillota</taxon>
        <taxon>Bacilli</taxon>
        <taxon>Bacillales</taxon>
        <taxon>Paenibacillaceae</taxon>
        <taxon>Paenibacillus</taxon>
    </lineage>
</organism>
<feature type="compositionally biased region" description="Low complexity" evidence="1">
    <location>
        <begin position="1"/>
        <end position="21"/>
    </location>
</feature>
<dbReference type="EMBL" id="NFEZ01000004">
    <property type="protein sequence ID" value="PLT45145.1"/>
    <property type="molecule type" value="Genomic_DNA"/>
</dbReference>
<feature type="compositionally biased region" description="Low complexity" evidence="1">
    <location>
        <begin position="48"/>
        <end position="71"/>
    </location>
</feature>
<gene>
    <name evidence="2" type="ORF">B8V81_3576</name>
</gene>
<dbReference type="RefSeq" id="WP_101808852.1">
    <property type="nucleotide sequence ID" value="NZ_NFEZ01000004.1"/>
</dbReference>
<evidence type="ECO:0000313" key="3">
    <source>
        <dbReference type="Proteomes" id="UP000234789"/>
    </source>
</evidence>
<feature type="region of interest" description="Disordered" evidence="1">
    <location>
        <begin position="319"/>
        <end position="342"/>
    </location>
</feature>
<evidence type="ECO:0000256" key="1">
    <source>
        <dbReference type="SAM" id="MobiDB-lite"/>
    </source>
</evidence>
<sequence>MTKKQASAGRRGAASRVGRSGRPVRRHARRSPRSKRAPASGSRRHRSLAAARRAAARRGGAARSRSARAARLQPAAAGHGWSFPPEAAAVLCSARAESLEAAAAWMEKLGCRKLVLVRCGPGSAEPEAPAGAAELAAKASAADDAGLEAAQRIRLRHPHGGAAAWAAGAAAARQLQPRALLVADADEALQPASRMMLQAVLRAAPERPAAALAEDGGCRRPFSKWSPQTRLNAFLHWSLGGERRTAMSLERTPFALNGAALRRLEDGALLAQPPRALAALLAGGGSALPVRVRPSRVASEPIRPLAYADAIRLAGAPPRFRYPDHSRDRAAAAGHGEAGMNP</sequence>
<reference evidence="2 3" key="1">
    <citation type="submission" date="2017-05" db="EMBL/GenBank/DDBJ databases">
        <title>Functional genome analysis of Paenibacillus pasadenensis strain R16: insights on endophytic life style and antifungal activity.</title>
        <authorList>
            <person name="Passera A."/>
            <person name="Marcolungo L."/>
            <person name="Casati P."/>
            <person name="Brasca M."/>
            <person name="Quaglino F."/>
            <person name="Delledonne M."/>
        </authorList>
    </citation>
    <scope>NUCLEOTIDE SEQUENCE [LARGE SCALE GENOMIC DNA]</scope>
    <source>
        <strain evidence="2 3">R16</strain>
    </source>
</reference>
<feature type="compositionally biased region" description="Basic and acidic residues" evidence="1">
    <location>
        <begin position="321"/>
        <end position="330"/>
    </location>
</feature>
<comment type="caution">
    <text evidence="2">The sequence shown here is derived from an EMBL/GenBank/DDBJ whole genome shotgun (WGS) entry which is preliminary data.</text>
</comment>
<dbReference type="Proteomes" id="UP000234789">
    <property type="component" value="Unassembled WGS sequence"/>
</dbReference>
<protein>
    <submittedName>
        <fullName evidence="2">Uncharacterized protein</fullName>
    </submittedName>
</protein>
<name>A0A2N5N468_9BACL</name>
<feature type="compositionally biased region" description="Basic residues" evidence="1">
    <location>
        <begin position="22"/>
        <end position="47"/>
    </location>
</feature>
<keyword evidence="3" id="KW-1185">Reference proteome</keyword>
<accession>A0A2N5N468</accession>
<dbReference type="AlphaFoldDB" id="A0A2N5N468"/>
<evidence type="ECO:0000313" key="2">
    <source>
        <dbReference type="EMBL" id="PLT45145.1"/>
    </source>
</evidence>
<proteinExistence type="predicted"/>